<sequence length="219" mass="25286">MSNYPQLVLQISNKFSRDGRMITTRDTPSIPVFYMKTDASGKKILVPVLDGKDNDPQYRSGESEYETKYDEVYDSNGKPLGVNAYSEDIRKYRPTQIVTDPETGITYQRSAYGNIIPNINDAYKWVNATYPDLVSSLPPSGSATKLDYGRISAIPNESKEATEKYWRAVNHYNETLQNIMARDKQNGVGGKIRRRQKRKSYRKKRNASKRRRNKSRRRK</sequence>
<feature type="compositionally biased region" description="Basic residues" evidence="1">
    <location>
        <begin position="191"/>
        <end position="219"/>
    </location>
</feature>
<reference evidence="2" key="1">
    <citation type="journal article" date="2020" name="Nature">
        <title>Giant virus diversity and host interactions through global metagenomics.</title>
        <authorList>
            <person name="Schulz F."/>
            <person name="Roux S."/>
            <person name="Paez-Espino D."/>
            <person name="Jungbluth S."/>
            <person name="Walsh D.A."/>
            <person name="Denef V.J."/>
            <person name="McMahon K.D."/>
            <person name="Konstantinidis K.T."/>
            <person name="Eloe-Fadrosh E.A."/>
            <person name="Kyrpides N.C."/>
            <person name="Woyke T."/>
        </authorList>
    </citation>
    <scope>NUCLEOTIDE SEQUENCE</scope>
    <source>
        <strain evidence="2">GVMAG-M-3300009161-30</strain>
    </source>
</reference>
<evidence type="ECO:0000313" key="2">
    <source>
        <dbReference type="EMBL" id="QHT32705.1"/>
    </source>
</evidence>
<evidence type="ECO:0000256" key="1">
    <source>
        <dbReference type="SAM" id="MobiDB-lite"/>
    </source>
</evidence>
<dbReference type="AlphaFoldDB" id="A0A6C0EZV1"/>
<proteinExistence type="predicted"/>
<dbReference type="EMBL" id="MN738946">
    <property type="protein sequence ID" value="QHT32705.1"/>
    <property type="molecule type" value="Genomic_DNA"/>
</dbReference>
<name>A0A6C0EZV1_9ZZZZ</name>
<organism evidence="2">
    <name type="scientific">viral metagenome</name>
    <dbReference type="NCBI Taxonomy" id="1070528"/>
    <lineage>
        <taxon>unclassified sequences</taxon>
        <taxon>metagenomes</taxon>
        <taxon>organismal metagenomes</taxon>
    </lineage>
</organism>
<accession>A0A6C0EZV1</accession>
<feature type="region of interest" description="Disordered" evidence="1">
    <location>
        <begin position="181"/>
        <end position="219"/>
    </location>
</feature>
<protein>
    <submittedName>
        <fullName evidence="2">Uncharacterized protein</fullName>
    </submittedName>
</protein>